<keyword evidence="2" id="KW-1003">Cell membrane</keyword>
<dbReference type="PANTHER" id="PTHR30250:SF11">
    <property type="entry name" value="O-ANTIGEN TRANSPORTER-RELATED"/>
    <property type="match status" value="1"/>
</dbReference>
<evidence type="ECO:0000313" key="7">
    <source>
        <dbReference type="EMBL" id="TYP98014.1"/>
    </source>
</evidence>
<keyword evidence="4 6" id="KW-1133">Transmembrane helix</keyword>
<evidence type="ECO:0000256" key="4">
    <source>
        <dbReference type="ARBA" id="ARBA00022989"/>
    </source>
</evidence>
<proteinExistence type="predicted"/>
<keyword evidence="5 6" id="KW-0472">Membrane</keyword>
<dbReference type="Pfam" id="PF01943">
    <property type="entry name" value="Polysacc_synt"/>
    <property type="match status" value="1"/>
</dbReference>
<protein>
    <submittedName>
        <fullName evidence="7">O-antigen/teichoic acid export membrane protein</fullName>
    </submittedName>
</protein>
<reference evidence="7 8" key="1">
    <citation type="submission" date="2019-07" db="EMBL/GenBank/DDBJ databases">
        <title>Genomic Encyclopedia of Type Strains, Phase IV (KMG-IV): sequencing the most valuable type-strain genomes for metagenomic binning, comparative biology and taxonomic classification.</title>
        <authorList>
            <person name="Goeker M."/>
        </authorList>
    </citation>
    <scope>NUCLEOTIDE SEQUENCE [LARGE SCALE GENOMIC DNA]</scope>
    <source>
        <strain evidence="7 8">DSM 18961</strain>
    </source>
</reference>
<feature type="transmembrane region" description="Helical" evidence="6">
    <location>
        <begin position="219"/>
        <end position="241"/>
    </location>
</feature>
<feature type="transmembrane region" description="Helical" evidence="6">
    <location>
        <begin position="47"/>
        <end position="67"/>
    </location>
</feature>
<evidence type="ECO:0000313" key="8">
    <source>
        <dbReference type="Proteomes" id="UP000323136"/>
    </source>
</evidence>
<evidence type="ECO:0000256" key="1">
    <source>
        <dbReference type="ARBA" id="ARBA00004651"/>
    </source>
</evidence>
<accession>A0A5S5DQR0</accession>
<dbReference type="GO" id="GO:0005886">
    <property type="term" value="C:plasma membrane"/>
    <property type="evidence" value="ECO:0007669"/>
    <property type="project" value="UniProtKB-SubCell"/>
</dbReference>
<dbReference type="InterPro" id="IPR050833">
    <property type="entry name" value="Poly_Biosynth_Transport"/>
</dbReference>
<evidence type="ECO:0000256" key="2">
    <source>
        <dbReference type="ARBA" id="ARBA00022475"/>
    </source>
</evidence>
<evidence type="ECO:0000256" key="5">
    <source>
        <dbReference type="ARBA" id="ARBA00023136"/>
    </source>
</evidence>
<organism evidence="7 8">
    <name type="scientific">Tenacibaculum adriaticum</name>
    <dbReference type="NCBI Taxonomy" id="413713"/>
    <lineage>
        <taxon>Bacteria</taxon>
        <taxon>Pseudomonadati</taxon>
        <taxon>Bacteroidota</taxon>
        <taxon>Flavobacteriia</taxon>
        <taxon>Flavobacteriales</taxon>
        <taxon>Flavobacteriaceae</taxon>
        <taxon>Tenacibaculum</taxon>
    </lineage>
</organism>
<dbReference type="RefSeq" id="WP_148870352.1">
    <property type="nucleotide sequence ID" value="NZ_VNIA01000003.1"/>
</dbReference>
<dbReference type="OrthoDB" id="1186186at2"/>
<dbReference type="PANTHER" id="PTHR30250">
    <property type="entry name" value="PST FAMILY PREDICTED COLANIC ACID TRANSPORTER"/>
    <property type="match status" value="1"/>
</dbReference>
<name>A0A5S5DQR0_9FLAO</name>
<comment type="subcellular location">
    <subcellularLocation>
        <location evidence="1">Cell membrane</location>
        <topology evidence="1">Multi-pass membrane protein</topology>
    </subcellularLocation>
</comment>
<dbReference type="EMBL" id="VNIA01000003">
    <property type="protein sequence ID" value="TYP98014.1"/>
    <property type="molecule type" value="Genomic_DNA"/>
</dbReference>
<evidence type="ECO:0000256" key="3">
    <source>
        <dbReference type="ARBA" id="ARBA00022692"/>
    </source>
</evidence>
<feature type="transmembrane region" description="Helical" evidence="6">
    <location>
        <begin position="180"/>
        <end position="199"/>
    </location>
</feature>
<feature type="transmembrane region" description="Helical" evidence="6">
    <location>
        <begin position="20"/>
        <end position="41"/>
    </location>
</feature>
<sequence length="420" mass="48516">MKLLTNYIQQFLSRAGSYVLVATIISRLLSFFASWIALQFIDNKELGVILFAWNIITFLIPFIGFGLPQSLIRYGALLTNTNDKKIVSNYVVKNGTFVSFFLSLLVTAFSLLFSFEFEKTDIYLTVFSLSFIPLFWFEVIKIKLRLEHNNKTFSLVEVVYNLILVLLVLMLSYLYKELGYVWAIVLTPTLTSFVFFNRLQFNLKQTKKLKIINREFWKYGFFGGLSNVATLLLFSIDILLIGNLLKNSEAVTAFKYVSLIPFSILFLPRVFIATDFVSFTENINNKKYIFDYIKSYVLLFTLISICYFSFFYFFADETLLLFDKGFTKYKLSFLILNFGVCGILILRGLFGNLLSSIGLVKINYYITLVALVINYTSNQLLIPKYGIKGAAITSATLMWFTGVMSAFTFFYFYKRIRTTS</sequence>
<keyword evidence="3 6" id="KW-0812">Transmembrane</keyword>
<comment type="caution">
    <text evidence="7">The sequence shown here is derived from an EMBL/GenBank/DDBJ whole genome shotgun (WGS) entry which is preliminary data.</text>
</comment>
<feature type="transmembrane region" description="Helical" evidence="6">
    <location>
        <begin position="394"/>
        <end position="413"/>
    </location>
</feature>
<feature type="transmembrane region" description="Helical" evidence="6">
    <location>
        <begin position="94"/>
        <end position="115"/>
    </location>
</feature>
<feature type="transmembrane region" description="Helical" evidence="6">
    <location>
        <begin position="152"/>
        <end position="174"/>
    </location>
</feature>
<feature type="transmembrane region" description="Helical" evidence="6">
    <location>
        <begin position="121"/>
        <end position="140"/>
    </location>
</feature>
<dbReference type="InterPro" id="IPR002797">
    <property type="entry name" value="Polysacc_synth"/>
</dbReference>
<feature type="transmembrane region" description="Helical" evidence="6">
    <location>
        <begin position="253"/>
        <end position="272"/>
    </location>
</feature>
<dbReference type="AlphaFoldDB" id="A0A5S5DQR0"/>
<feature type="transmembrane region" description="Helical" evidence="6">
    <location>
        <begin position="331"/>
        <end position="350"/>
    </location>
</feature>
<feature type="transmembrane region" description="Helical" evidence="6">
    <location>
        <begin position="293"/>
        <end position="315"/>
    </location>
</feature>
<evidence type="ECO:0000256" key="6">
    <source>
        <dbReference type="SAM" id="Phobius"/>
    </source>
</evidence>
<keyword evidence="8" id="KW-1185">Reference proteome</keyword>
<feature type="transmembrane region" description="Helical" evidence="6">
    <location>
        <begin position="362"/>
        <end position="382"/>
    </location>
</feature>
<dbReference type="Proteomes" id="UP000323136">
    <property type="component" value="Unassembled WGS sequence"/>
</dbReference>
<gene>
    <name evidence="7" type="ORF">C7447_103182</name>
</gene>